<organism evidence="2 3">
    <name type="scientific">Luteitalea pratensis</name>
    <dbReference type="NCBI Taxonomy" id="1855912"/>
    <lineage>
        <taxon>Bacteria</taxon>
        <taxon>Pseudomonadati</taxon>
        <taxon>Acidobacteriota</taxon>
        <taxon>Vicinamibacteria</taxon>
        <taxon>Vicinamibacterales</taxon>
        <taxon>Vicinamibacteraceae</taxon>
        <taxon>Luteitalea</taxon>
    </lineage>
</organism>
<dbReference type="OrthoDB" id="121539at2"/>
<sequence length="165" mass="18253">MDPHLQRALTEIEAATHGLSGADWQRAPAGHWHCAQIVEHLGKAYGSTAYILDKCVADGAPKGRRPSWRQRLFATMVVNLGFLPSGVKAPAMTVPGGLSGDEALALARRTLQELDAAAVRCVDRFGAGVRVANHPILGGFTVGQWRRFHWVHTRHHMRQILQRRR</sequence>
<feature type="domain" description="DinB-like" evidence="1">
    <location>
        <begin position="5"/>
        <end position="160"/>
    </location>
</feature>
<dbReference type="InterPro" id="IPR034660">
    <property type="entry name" value="DinB/YfiT-like"/>
</dbReference>
<reference evidence="3" key="2">
    <citation type="submission" date="2016-04" db="EMBL/GenBank/DDBJ databases">
        <title>First Complete Genome Sequence of a Subdivision 6 Acidobacterium.</title>
        <authorList>
            <person name="Huang S."/>
            <person name="Vieira S."/>
            <person name="Bunk B."/>
            <person name="Riedel T."/>
            <person name="Sproeer C."/>
            <person name="Overmann J."/>
        </authorList>
    </citation>
    <scope>NUCLEOTIDE SEQUENCE [LARGE SCALE GENOMIC DNA]</scope>
    <source>
        <strain evidence="3">DSM 100886 HEG_-6_39</strain>
    </source>
</reference>
<evidence type="ECO:0000313" key="3">
    <source>
        <dbReference type="Proteomes" id="UP000076079"/>
    </source>
</evidence>
<name>A0A143PQK9_LUTPR</name>
<protein>
    <submittedName>
        <fullName evidence="2">DinB superfamily protein</fullName>
    </submittedName>
</protein>
<evidence type="ECO:0000313" key="2">
    <source>
        <dbReference type="EMBL" id="AMY10902.1"/>
    </source>
</evidence>
<keyword evidence="3" id="KW-1185">Reference proteome</keyword>
<accession>A0A143PQK9</accession>
<dbReference type="AlphaFoldDB" id="A0A143PQK9"/>
<dbReference type="SUPFAM" id="SSF109854">
    <property type="entry name" value="DinB/YfiT-like putative metalloenzymes"/>
    <property type="match status" value="1"/>
</dbReference>
<dbReference type="KEGG" id="abac:LuPra_04145"/>
<reference evidence="2 3" key="1">
    <citation type="journal article" date="2016" name="Genome Announc.">
        <title>First Complete Genome Sequence of a Subdivision 6 Acidobacterium Strain.</title>
        <authorList>
            <person name="Huang S."/>
            <person name="Vieira S."/>
            <person name="Bunk B."/>
            <person name="Riedel T."/>
            <person name="Sproer C."/>
            <person name="Overmann J."/>
        </authorList>
    </citation>
    <scope>NUCLEOTIDE SEQUENCE [LARGE SCALE GENOMIC DNA]</scope>
    <source>
        <strain evidence="3">DSM 100886 HEG_-6_39</strain>
    </source>
</reference>
<dbReference type="Proteomes" id="UP000076079">
    <property type="component" value="Chromosome"/>
</dbReference>
<proteinExistence type="predicted"/>
<dbReference type="Pfam" id="PF12867">
    <property type="entry name" value="DinB_2"/>
    <property type="match status" value="1"/>
</dbReference>
<dbReference type="InterPro" id="IPR024775">
    <property type="entry name" value="DinB-like"/>
</dbReference>
<gene>
    <name evidence="2" type="ORF">LuPra_04145</name>
</gene>
<dbReference type="STRING" id="1855912.LuPra_04145"/>
<dbReference type="EMBL" id="CP015136">
    <property type="protein sequence ID" value="AMY10902.1"/>
    <property type="molecule type" value="Genomic_DNA"/>
</dbReference>
<evidence type="ECO:0000259" key="1">
    <source>
        <dbReference type="Pfam" id="PF12867"/>
    </source>
</evidence>
<dbReference type="RefSeq" id="WP_110172501.1">
    <property type="nucleotide sequence ID" value="NZ_CP015136.1"/>
</dbReference>
<dbReference type="Gene3D" id="1.20.120.450">
    <property type="entry name" value="dinb family like domain"/>
    <property type="match status" value="1"/>
</dbReference>